<dbReference type="Proteomes" id="UP000275232">
    <property type="component" value="Unassembled WGS sequence"/>
</dbReference>
<dbReference type="AlphaFoldDB" id="A0A3N5CVA1"/>
<evidence type="ECO:0000313" key="3">
    <source>
        <dbReference type="Proteomes" id="UP000275232"/>
    </source>
</evidence>
<name>A0A3N5CVA1_9SPHN</name>
<keyword evidence="1" id="KW-0812">Transmembrane</keyword>
<dbReference type="EMBL" id="RPFZ01000001">
    <property type="protein sequence ID" value="RPF72697.1"/>
    <property type="molecule type" value="Genomic_DNA"/>
</dbReference>
<evidence type="ECO:0000313" key="2">
    <source>
        <dbReference type="EMBL" id="RPF72697.1"/>
    </source>
</evidence>
<keyword evidence="1" id="KW-0472">Membrane</keyword>
<keyword evidence="3" id="KW-1185">Reference proteome</keyword>
<dbReference type="Pfam" id="PF10617">
    <property type="entry name" value="DUF2474"/>
    <property type="match status" value="1"/>
</dbReference>
<gene>
    <name evidence="2" type="ORF">EG799_05275</name>
</gene>
<evidence type="ECO:0000256" key="1">
    <source>
        <dbReference type="SAM" id="Phobius"/>
    </source>
</evidence>
<keyword evidence="1" id="KW-1133">Transmembrane helix</keyword>
<reference evidence="2 3" key="1">
    <citation type="submission" date="2018-11" db="EMBL/GenBank/DDBJ databases">
        <title>Erythrobacter spongiae sp. nov., isolated from a marine sponge.</title>
        <authorList>
            <person name="Zhuang L."/>
            <person name="Luo L."/>
        </authorList>
    </citation>
    <scope>NUCLEOTIDE SEQUENCE [LARGE SCALE GENOMIC DNA]</scope>
    <source>
        <strain evidence="2 3">HN-E23</strain>
    </source>
</reference>
<protein>
    <submittedName>
        <fullName evidence="2">DUF2474 family protein</fullName>
    </submittedName>
</protein>
<feature type="transmembrane region" description="Helical" evidence="1">
    <location>
        <begin position="14"/>
        <end position="35"/>
    </location>
</feature>
<proteinExistence type="predicted"/>
<comment type="caution">
    <text evidence="2">The sequence shown here is derived from an EMBL/GenBank/DDBJ whole genome shotgun (WGS) entry which is preliminary data.</text>
</comment>
<dbReference type="InterPro" id="IPR018895">
    <property type="entry name" value="DUF2474"/>
</dbReference>
<sequence>MGDQAESRPLWRRIAWMATIWAASVAVVGAVAWVLRAWLAP</sequence>
<organism evidence="2 3">
    <name type="scientific">Aurantiacibacter spongiae</name>
    <dbReference type="NCBI Taxonomy" id="2488860"/>
    <lineage>
        <taxon>Bacteria</taxon>
        <taxon>Pseudomonadati</taxon>
        <taxon>Pseudomonadota</taxon>
        <taxon>Alphaproteobacteria</taxon>
        <taxon>Sphingomonadales</taxon>
        <taxon>Erythrobacteraceae</taxon>
        <taxon>Aurantiacibacter</taxon>
    </lineage>
</organism>
<accession>A0A3N5CVA1</accession>